<reference evidence="2" key="1">
    <citation type="submission" date="2013-03" db="EMBL/GenBank/DDBJ databases">
        <title>Genome Sequence of the Profundibacterium mesophilum strain KAUST100406-0324T from Red Sea, a novel genus in the family Rhodobacteraceae.</title>
        <authorList>
            <person name="Essack M."/>
            <person name="Alam I."/>
            <person name="Lafi F."/>
            <person name="Alawi W."/>
            <person name="Kamanu F."/>
            <person name="Al-Suwailem A."/>
            <person name="Lee O.O."/>
            <person name="Xu Y."/>
            <person name="Bajic V."/>
            <person name="Qian P.-Y."/>
            <person name="Archer J."/>
        </authorList>
    </citation>
    <scope>NUCLEOTIDE SEQUENCE</scope>
    <source>
        <strain evidence="2">KAUST100406-0324</strain>
    </source>
</reference>
<name>A0A921TCT1_9RHOB</name>
<gene>
    <name evidence="2" type="primary">bphD</name>
    <name evidence="2" type="ORF">PMES_00183</name>
</gene>
<dbReference type="Pfam" id="PF00561">
    <property type="entry name" value="Abhydrolase_1"/>
    <property type="match status" value="1"/>
</dbReference>
<feature type="domain" description="AB hydrolase-1" evidence="1">
    <location>
        <begin position="29"/>
        <end position="262"/>
    </location>
</feature>
<dbReference type="PRINTS" id="PR00111">
    <property type="entry name" value="ABHYDROLASE"/>
</dbReference>
<keyword evidence="3" id="KW-1185">Reference proteome</keyword>
<dbReference type="GO" id="GO:0016020">
    <property type="term" value="C:membrane"/>
    <property type="evidence" value="ECO:0007669"/>
    <property type="project" value="TreeGrafter"/>
</dbReference>
<comment type="caution">
    <text evidence="2">The sequence shown here is derived from an EMBL/GenBank/DDBJ whole genome shotgun (WGS) entry which is preliminary data.</text>
</comment>
<dbReference type="PANTHER" id="PTHR43798">
    <property type="entry name" value="MONOACYLGLYCEROL LIPASE"/>
    <property type="match status" value="1"/>
</dbReference>
<dbReference type="RefSeq" id="WP_159963652.1">
    <property type="nucleotide sequence ID" value="NZ_APKE01000002.1"/>
</dbReference>
<dbReference type="PANTHER" id="PTHR43798:SF33">
    <property type="entry name" value="HYDROLASE, PUTATIVE (AFU_ORTHOLOGUE AFUA_2G14860)-RELATED"/>
    <property type="match status" value="1"/>
</dbReference>
<evidence type="ECO:0000313" key="3">
    <source>
        <dbReference type="Proteomes" id="UP000698242"/>
    </source>
</evidence>
<dbReference type="InterPro" id="IPR050266">
    <property type="entry name" value="AB_hydrolase_sf"/>
</dbReference>
<evidence type="ECO:0000259" key="1">
    <source>
        <dbReference type="Pfam" id="PF00561"/>
    </source>
</evidence>
<dbReference type="Proteomes" id="UP000698242">
    <property type="component" value="Unassembled WGS sequence"/>
</dbReference>
<dbReference type="Gene3D" id="3.40.50.1820">
    <property type="entry name" value="alpha/beta hydrolase"/>
    <property type="match status" value="1"/>
</dbReference>
<dbReference type="InterPro" id="IPR029058">
    <property type="entry name" value="AB_hydrolase_fold"/>
</dbReference>
<keyword evidence="2" id="KW-0378">Hydrolase</keyword>
<proteinExistence type="predicted"/>
<dbReference type="OrthoDB" id="9804723at2"/>
<dbReference type="EC" id="3.7.1.-" evidence="2"/>
<evidence type="ECO:0000313" key="2">
    <source>
        <dbReference type="EMBL" id="KAF0677490.1"/>
    </source>
</evidence>
<sequence length="289" mass="31345">MPFADRTLRLDGRRVGYVDAGPRDGPVCVLLHGGAFDHAELSWRLTLPHLARRMRVIAPDLPGYGESEGIGSPHGIDELGAWTLRLLDALGLARVDMAGVSMGGGIALWLAIHHPDRVGRLVPVSSYGIMERAPFHPLARIFAASRARGLVYRAASGSRALARFGLGLHYARPSRITERVVDELMAVARDQLERQSFDAFLAGELLRGGLAGSLVGRLHQIAAPTLFIHGTHDRLVPVRHARAAARLVPGAELALLETGHWPMRELPGPFNEIIWEFLGAGRGPSSHDP</sequence>
<dbReference type="InterPro" id="IPR000073">
    <property type="entry name" value="AB_hydrolase_1"/>
</dbReference>
<dbReference type="EMBL" id="APKE01000002">
    <property type="protein sequence ID" value="KAF0677490.1"/>
    <property type="molecule type" value="Genomic_DNA"/>
</dbReference>
<dbReference type="AlphaFoldDB" id="A0A921TCT1"/>
<dbReference type="GO" id="GO:0016787">
    <property type="term" value="F:hydrolase activity"/>
    <property type="evidence" value="ECO:0007669"/>
    <property type="project" value="UniProtKB-KW"/>
</dbReference>
<organism evidence="2 3">
    <name type="scientific">Profundibacterium mesophilum KAUST100406-0324</name>
    <dbReference type="NCBI Taxonomy" id="1037889"/>
    <lineage>
        <taxon>Bacteria</taxon>
        <taxon>Pseudomonadati</taxon>
        <taxon>Pseudomonadota</taxon>
        <taxon>Alphaproteobacteria</taxon>
        <taxon>Rhodobacterales</taxon>
        <taxon>Roseobacteraceae</taxon>
        <taxon>Profundibacterium</taxon>
    </lineage>
</organism>
<protein>
    <submittedName>
        <fullName evidence="2">Alphabeta hydrolase fold protein</fullName>
        <ecNumber evidence="2">3.7.1.-</ecNumber>
    </submittedName>
</protein>
<dbReference type="SUPFAM" id="SSF53474">
    <property type="entry name" value="alpha/beta-Hydrolases"/>
    <property type="match status" value="1"/>
</dbReference>
<accession>A0A921TCT1</accession>